<evidence type="ECO:0000256" key="9">
    <source>
        <dbReference type="ARBA" id="ARBA00023098"/>
    </source>
</evidence>
<feature type="transmembrane region" description="Helical" evidence="14">
    <location>
        <begin position="141"/>
        <end position="162"/>
    </location>
</feature>
<comment type="pathway">
    <text evidence="2 14">Lipid metabolism; fatty acid biosynthesis.</text>
</comment>
<keyword evidence="9 14" id="KW-0443">Lipid metabolism</keyword>
<dbReference type="STRING" id="88036.D8SUP8"/>
<keyword evidence="11 14" id="KW-0275">Fatty acid biosynthesis</keyword>
<evidence type="ECO:0000256" key="2">
    <source>
        <dbReference type="ARBA" id="ARBA00005194"/>
    </source>
</evidence>
<dbReference type="GO" id="GO:0018812">
    <property type="term" value="F:3-hydroxyacyl-CoA dehydratase activity"/>
    <property type="evidence" value="ECO:0000318"/>
    <property type="project" value="GO_Central"/>
</dbReference>
<evidence type="ECO:0000256" key="14">
    <source>
        <dbReference type="RuleBase" id="RU363109"/>
    </source>
</evidence>
<evidence type="ECO:0000313" key="16">
    <source>
        <dbReference type="Proteomes" id="UP000001514"/>
    </source>
</evidence>
<evidence type="ECO:0000256" key="3">
    <source>
        <dbReference type="ARBA" id="ARBA00007811"/>
    </source>
</evidence>
<dbReference type="InterPro" id="IPR007482">
    <property type="entry name" value="Tyr_Pase-like_PTPLA"/>
</dbReference>
<organism evidence="16">
    <name type="scientific">Selaginella moellendorffii</name>
    <name type="common">Spikemoss</name>
    <dbReference type="NCBI Taxonomy" id="88036"/>
    <lineage>
        <taxon>Eukaryota</taxon>
        <taxon>Viridiplantae</taxon>
        <taxon>Streptophyta</taxon>
        <taxon>Embryophyta</taxon>
        <taxon>Tracheophyta</taxon>
        <taxon>Lycopodiopsida</taxon>
        <taxon>Selaginellales</taxon>
        <taxon>Selaginellaceae</taxon>
        <taxon>Selaginella</taxon>
    </lineage>
</organism>
<evidence type="ECO:0000256" key="1">
    <source>
        <dbReference type="ARBA" id="ARBA00004141"/>
    </source>
</evidence>
<keyword evidence="10 14" id="KW-0472">Membrane</keyword>
<keyword evidence="7 14" id="KW-0276">Fatty acid metabolism</keyword>
<dbReference type="Pfam" id="PF04387">
    <property type="entry name" value="PTPLA"/>
    <property type="match status" value="1"/>
</dbReference>
<dbReference type="PANTHER" id="PTHR11035">
    <property type="entry name" value="VERY-LONG-CHAIN (3R)-3-HYDROXYACYL-COA DEHYDRATASE"/>
    <property type="match status" value="1"/>
</dbReference>
<dbReference type="InParanoid" id="D8SUP8"/>
<evidence type="ECO:0000313" key="15">
    <source>
        <dbReference type="EMBL" id="EFJ11872.1"/>
    </source>
</evidence>
<dbReference type="GO" id="GO:0030148">
    <property type="term" value="P:sphingolipid biosynthetic process"/>
    <property type="evidence" value="ECO:0000318"/>
    <property type="project" value="GO_Central"/>
</dbReference>
<dbReference type="UniPathway" id="UPA00094"/>
<dbReference type="Proteomes" id="UP000001514">
    <property type="component" value="Unassembled WGS sequence"/>
</dbReference>
<comment type="catalytic activity">
    <reaction evidence="13 14">
        <text>a very-long-chain (3R)-3-hydroxyacyl-CoA = a very-long-chain (2E)-enoyl-CoA + H2O</text>
        <dbReference type="Rhea" id="RHEA:45812"/>
        <dbReference type="ChEBI" id="CHEBI:15377"/>
        <dbReference type="ChEBI" id="CHEBI:83728"/>
        <dbReference type="ChEBI" id="CHEBI:85440"/>
        <dbReference type="EC" id="4.2.1.134"/>
    </reaction>
</comment>
<feature type="transmembrane region" description="Helical" evidence="14">
    <location>
        <begin position="182"/>
        <end position="200"/>
    </location>
</feature>
<evidence type="ECO:0000256" key="12">
    <source>
        <dbReference type="ARBA" id="ARBA00023239"/>
    </source>
</evidence>
<evidence type="ECO:0000256" key="5">
    <source>
        <dbReference type="ARBA" id="ARBA00022516"/>
    </source>
</evidence>
<evidence type="ECO:0000256" key="4">
    <source>
        <dbReference type="ARBA" id="ARBA00013122"/>
    </source>
</evidence>
<comment type="function">
    <text evidence="14">Catalyzes the third of the four reactions of the long-chain fatty acids elongation cycle. This endoplasmic reticulum-bound enzymatic process, allows the addition of two carbons to the chain of long- and very long-chain fatty acids/VLCFAs per cycle. This enzyme catalyzes the dehydration of the 3-hydroxyacyl-CoA intermediate into trans-2,3-enoyl-CoA, within each cycle of fatty acid elongation. Thereby, it participates to the production of VLCFAs of different chain lengths that are involved in multiple biological processes as precursors of membrane lipids and lipid mediators.</text>
</comment>
<keyword evidence="16" id="KW-1185">Reference proteome</keyword>
<keyword evidence="14" id="KW-0256">Endoplasmic reticulum</keyword>
<protein>
    <recommendedName>
        <fullName evidence="4 14">Very-long-chain (3R)-3-hydroxyacyl-CoA dehydratase</fullName>
        <ecNumber evidence="4 14">4.2.1.134</ecNumber>
    </recommendedName>
</protein>
<evidence type="ECO:0000256" key="10">
    <source>
        <dbReference type="ARBA" id="ARBA00023136"/>
    </source>
</evidence>
<evidence type="ECO:0000256" key="8">
    <source>
        <dbReference type="ARBA" id="ARBA00022989"/>
    </source>
</evidence>
<reference evidence="15 16" key="1">
    <citation type="journal article" date="2011" name="Science">
        <title>The Selaginella genome identifies genetic changes associated with the evolution of vascular plants.</title>
        <authorList>
            <person name="Banks J.A."/>
            <person name="Nishiyama T."/>
            <person name="Hasebe M."/>
            <person name="Bowman J.L."/>
            <person name="Gribskov M."/>
            <person name="dePamphilis C."/>
            <person name="Albert V.A."/>
            <person name="Aono N."/>
            <person name="Aoyama T."/>
            <person name="Ambrose B.A."/>
            <person name="Ashton N.W."/>
            <person name="Axtell M.J."/>
            <person name="Barker E."/>
            <person name="Barker M.S."/>
            <person name="Bennetzen J.L."/>
            <person name="Bonawitz N.D."/>
            <person name="Chapple C."/>
            <person name="Cheng C."/>
            <person name="Correa L.G."/>
            <person name="Dacre M."/>
            <person name="DeBarry J."/>
            <person name="Dreyer I."/>
            <person name="Elias M."/>
            <person name="Engstrom E.M."/>
            <person name="Estelle M."/>
            <person name="Feng L."/>
            <person name="Finet C."/>
            <person name="Floyd S.K."/>
            <person name="Frommer W.B."/>
            <person name="Fujita T."/>
            <person name="Gramzow L."/>
            <person name="Gutensohn M."/>
            <person name="Harholt J."/>
            <person name="Hattori M."/>
            <person name="Heyl A."/>
            <person name="Hirai T."/>
            <person name="Hiwatashi Y."/>
            <person name="Ishikawa M."/>
            <person name="Iwata M."/>
            <person name="Karol K.G."/>
            <person name="Koehler B."/>
            <person name="Kolukisaoglu U."/>
            <person name="Kubo M."/>
            <person name="Kurata T."/>
            <person name="Lalonde S."/>
            <person name="Li K."/>
            <person name="Li Y."/>
            <person name="Litt A."/>
            <person name="Lyons E."/>
            <person name="Manning G."/>
            <person name="Maruyama T."/>
            <person name="Michael T.P."/>
            <person name="Mikami K."/>
            <person name="Miyazaki S."/>
            <person name="Morinaga S."/>
            <person name="Murata T."/>
            <person name="Mueller-Roeber B."/>
            <person name="Nelson D.R."/>
            <person name="Obara M."/>
            <person name="Oguri Y."/>
            <person name="Olmstead R.G."/>
            <person name="Onodera N."/>
            <person name="Petersen B.L."/>
            <person name="Pils B."/>
            <person name="Prigge M."/>
            <person name="Rensing S.A."/>
            <person name="Riano-Pachon D.M."/>
            <person name="Roberts A.W."/>
            <person name="Sato Y."/>
            <person name="Scheller H.V."/>
            <person name="Schulz B."/>
            <person name="Schulz C."/>
            <person name="Shakirov E.V."/>
            <person name="Shibagaki N."/>
            <person name="Shinohara N."/>
            <person name="Shippen D.E."/>
            <person name="Soerensen I."/>
            <person name="Sotooka R."/>
            <person name="Sugimoto N."/>
            <person name="Sugita M."/>
            <person name="Sumikawa N."/>
            <person name="Tanurdzic M."/>
            <person name="Theissen G."/>
            <person name="Ulvskov P."/>
            <person name="Wakazuki S."/>
            <person name="Weng J.K."/>
            <person name="Willats W.W."/>
            <person name="Wipf D."/>
            <person name="Wolf P.G."/>
            <person name="Yang L."/>
            <person name="Zimmer A.D."/>
            <person name="Zhu Q."/>
            <person name="Mitros T."/>
            <person name="Hellsten U."/>
            <person name="Loque D."/>
            <person name="Otillar R."/>
            <person name="Salamov A."/>
            <person name="Schmutz J."/>
            <person name="Shapiro H."/>
            <person name="Lindquist E."/>
            <person name="Lucas S."/>
            <person name="Rokhsar D."/>
            <person name="Grigoriev I.V."/>
        </authorList>
    </citation>
    <scope>NUCLEOTIDE SEQUENCE [LARGE SCALE GENOMIC DNA]</scope>
</reference>
<dbReference type="eggNOG" id="KOG3187">
    <property type="taxonomic scope" value="Eukaryota"/>
</dbReference>
<dbReference type="FunCoup" id="D8SUP8">
    <property type="interactions" value="3127"/>
</dbReference>
<evidence type="ECO:0000256" key="13">
    <source>
        <dbReference type="ARBA" id="ARBA00036671"/>
    </source>
</evidence>
<dbReference type="PANTHER" id="PTHR11035:SF3">
    <property type="entry name" value="VERY-LONG-CHAIN (3R)-3-HYDROXYACYL-COA DEHYDRATASE"/>
    <property type="match status" value="1"/>
</dbReference>
<dbReference type="GO" id="GO:0005789">
    <property type="term" value="C:endoplasmic reticulum membrane"/>
    <property type="evidence" value="ECO:0000318"/>
    <property type="project" value="GO_Central"/>
</dbReference>
<evidence type="ECO:0000256" key="11">
    <source>
        <dbReference type="ARBA" id="ARBA00023160"/>
    </source>
</evidence>
<keyword evidence="12 14" id="KW-0456">Lyase</keyword>
<accession>D8SUP8</accession>
<gene>
    <name evidence="15" type="primary">PAS2-2</name>
    <name evidence="15" type="ORF">SELMODRAFT_125223</name>
</gene>
<comment type="similarity">
    <text evidence="3 14">Belongs to the very long-chain fatty acids dehydratase HACD family.</text>
</comment>
<proteinExistence type="inferred from homology"/>
<keyword evidence="5 14" id="KW-0444">Lipid biosynthesis</keyword>
<dbReference type="AlphaFoldDB" id="D8SUP8"/>
<dbReference type="HOGENOM" id="CLU_034302_0_0_1"/>
<dbReference type="KEGG" id="smo:SELMODRAFT_125223"/>
<dbReference type="Gramene" id="EFJ11872">
    <property type="protein sequence ID" value="EFJ11872"/>
    <property type="gene ID" value="SELMODRAFT_125223"/>
</dbReference>
<dbReference type="EMBL" id="GL377643">
    <property type="protein sequence ID" value="EFJ11872.1"/>
    <property type="molecule type" value="Genomic_DNA"/>
</dbReference>
<dbReference type="EC" id="4.2.1.134" evidence="4 14"/>
<name>D8SUP8_SELML</name>
<dbReference type="OMA" id="WSYILWQ"/>
<feature type="transmembrane region" description="Helical" evidence="14">
    <location>
        <begin position="12"/>
        <end position="32"/>
    </location>
</feature>
<comment type="subcellular location">
    <subcellularLocation>
        <location evidence="14">Endoplasmic reticulum membrane</location>
        <topology evidence="14">Multi-pass membrane protein</topology>
    </subcellularLocation>
    <subcellularLocation>
        <location evidence="1">Membrane</location>
        <topology evidence="1">Multi-pass membrane protein</topology>
    </subcellularLocation>
</comment>
<sequence>MADAWSIRRVYLALYNCILCAGWASVLVRALAALNGSGYSAVYDSIELPLQLSQTAAILETMMNAGIVRSPVSATLPQISSRLFVTWGVLWSFPEVTRSHWLVTLLVLSWSVTEVIRYSFFAAKEAFGLTPGFLHWLRYSTFFVLYPTGISGEVGLTMLALSHMKSSKKYSIEMPNAFNFAFSYYYTSLLVLLLYVPGILRRKRAHSHSLWPLGVPFLYTYMIGQRKKSLARTSKKVA</sequence>
<dbReference type="GO" id="GO:0030497">
    <property type="term" value="P:fatty acid elongation"/>
    <property type="evidence" value="ECO:0000318"/>
    <property type="project" value="GO_Central"/>
</dbReference>
<feature type="transmembrane region" description="Helical" evidence="14">
    <location>
        <begin position="100"/>
        <end position="120"/>
    </location>
</feature>
<comment type="caution">
    <text evidence="14">Lacks conserved residue(s) required for the propagation of feature annotation.</text>
</comment>
<evidence type="ECO:0000256" key="6">
    <source>
        <dbReference type="ARBA" id="ARBA00022692"/>
    </source>
</evidence>
<keyword evidence="8 14" id="KW-1133">Transmembrane helix</keyword>
<dbReference type="GO" id="GO:0102158">
    <property type="term" value="F:very-long-chain (3R)-3-hydroxyacyl-CoA dehydratase activity"/>
    <property type="evidence" value="ECO:0007669"/>
    <property type="project" value="UniProtKB-EC"/>
</dbReference>
<evidence type="ECO:0000256" key="7">
    <source>
        <dbReference type="ARBA" id="ARBA00022832"/>
    </source>
</evidence>
<dbReference type="GO" id="GO:0042761">
    <property type="term" value="P:very long-chain fatty acid biosynthetic process"/>
    <property type="evidence" value="ECO:0000318"/>
    <property type="project" value="GO_Central"/>
</dbReference>
<keyword evidence="6 14" id="KW-0812">Transmembrane</keyword>